<evidence type="ECO:0000259" key="2">
    <source>
        <dbReference type="Pfam" id="PF12158"/>
    </source>
</evidence>
<feature type="domain" description="DUF3592" evidence="2">
    <location>
        <begin position="127"/>
        <end position="182"/>
    </location>
</feature>
<evidence type="ECO:0000313" key="4">
    <source>
        <dbReference type="Proteomes" id="UP001198565"/>
    </source>
</evidence>
<dbReference type="Pfam" id="PF12158">
    <property type="entry name" value="DUF3592"/>
    <property type="match status" value="1"/>
</dbReference>
<organism evidence="3 4">
    <name type="scientific">Streptantibioticus parmotrematis</name>
    <dbReference type="NCBI Taxonomy" id="2873249"/>
    <lineage>
        <taxon>Bacteria</taxon>
        <taxon>Bacillati</taxon>
        <taxon>Actinomycetota</taxon>
        <taxon>Actinomycetes</taxon>
        <taxon>Kitasatosporales</taxon>
        <taxon>Streptomycetaceae</taxon>
        <taxon>Streptantibioticus</taxon>
    </lineage>
</organism>
<keyword evidence="1" id="KW-1133">Transmembrane helix</keyword>
<feature type="transmembrane region" description="Helical" evidence="1">
    <location>
        <begin position="191"/>
        <end position="214"/>
    </location>
</feature>
<dbReference type="InterPro" id="IPR021994">
    <property type="entry name" value="DUF3592"/>
</dbReference>
<keyword evidence="1" id="KW-0472">Membrane</keyword>
<feature type="transmembrane region" description="Helical" evidence="1">
    <location>
        <begin position="93"/>
        <end position="114"/>
    </location>
</feature>
<protein>
    <submittedName>
        <fullName evidence="3">DUF3592 domain-containing protein</fullName>
    </submittedName>
</protein>
<reference evidence="3 4" key="1">
    <citation type="submission" date="2021-08" db="EMBL/GenBank/DDBJ databases">
        <title>Streptomyces sp. PTM05 isolated from lichen.</title>
        <authorList>
            <person name="Somphong A."/>
            <person name="Phongsopitanun W."/>
            <person name="Tanasupawat S."/>
        </authorList>
    </citation>
    <scope>NUCLEOTIDE SEQUENCE [LARGE SCALE GENOMIC DNA]</scope>
    <source>
        <strain evidence="3 4">Ptm05</strain>
    </source>
</reference>
<evidence type="ECO:0000313" key="3">
    <source>
        <dbReference type="EMBL" id="MBY8885488.1"/>
    </source>
</evidence>
<comment type="caution">
    <text evidence="3">The sequence shown here is derived from an EMBL/GenBank/DDBJ whole genome shotgun (WGS) entry which is preliminary data.</text>
</comment>
<feature type="transmembrane region" description="Helical" evidence="1">
    <location>
        <begin position="61"/>
        <end position="81"/>
    </location>
</feature>
<dbReference type="RefSeq" id="WP_222976920.1">
    <property type="nucleotide sequence ID" value="NZ_JAINVZ010000006.1"/>
</dbReference>
<dbReference type="EMBL" id="JAINVZ010000006">
    <property type="protein sequence ID" value="MBY8885488.1"/>
    <property type="molecule type" value="Genomic_DNA"/>
</dbReference>
<evidence type="ECO:0000256" key="1">
    <source>
        <dbReference type="SAM" id="Phobius"/>
    </source>
</evidence>
<feature type="transmembrane region" description="Helical" evidence="1">
    <location>
        <begin position="21"/>
        <end position="49"/>
    </location>
</feature>
<accession>A0ABS7QQL5</accession>
<gene>
    <name evidence="3" type="ORF">K7472_11585</name>
</gene>
<sequence length="217" mass="23031">MNTTRRIGALPSRPYGTARSLAATVSGGARAAGNAATGLVLAGTALAAWTRWGTAPWRDGWVLAVGAAAAGIVCGVLRLALGGRDGDARPRTMAAAVLVWVFAACFAFSMSAWFHELGLDRRATARVSATVTGCRDRYDAGTQCDYHWWLDGREHTSRDTASRPWPDGHRVTVRVDPARPDDPAVVGRGYWALWIGAAVGATGTPFALILLWIAEVT</sequence>
<name>A0ABS7QQL5_9ACTN</name>
<proteinExistence type="predicted"/>
<keyword evidence="1" id="KW-0812">Transmembrane</keyword>
<keyword evidence="4" id="KW-1185">Reference proteome</keyword>
<dbReference type="Proteomes" id="UP001198565">
    <property type="component" value="Unassembled WGS sequence"/>
</dbReference>